<keyword evidence="3" id="KW-1185">Reference proteome</keyword>
<evidence type="ECO:0008006" key="4">
    <source>
        <dbReference type="Google" id="ProtNLM"/>
    </source>
</evidence>
<dbReference type="EMBL" id="FOYQ01000002">
    <property type="protein sequence ID" value="SFR53247.1"/>
    <property type="molecule type" value="Genomic_DNA"/>
</dbReference>
<protein>
    <recommendedName>
        <fullName evidence="4">Patatin-like phospholipase</fullName>
    </recommendedName>
</protein>
<gene>
    <name evidence="2" type="ORF">SAMN04490243_2688</name>
</gene>
<keyword evidence="1" id="KW-0812">Transmembrane</keyword>
<feature type="transmembrane region" description="Helical" evidence="1">
    <location>
        <begin position="170"/>
        <end position="191"/>
    </location>
</feature>
<feature type="transmembrane region" description="Helical" evidence="1">
    <location>
        <begin position="211"/>
        <end position="232"/>
    </location>
</feature>
<dbReference type="STRING" id="400055.SAMN04490243_2688"/>
<feature type="transmembrane region" description="Helical" evidence="1">
    <location>
        <begin position="70"/>
        <end position="89"/>
    </location>
</feature>
<evidence type="ECO:0000313" key="3">
    <source>
        <dbReference type="Proteomes" id="UP000199534"/>
    </source>
</evidence>
<evidence type="ECO:0000313" key="2">
    <source>
        <dbReference type="EMBL" id="SFR53247.1"/>
    </source>
</evidence>
<feature type="transmembrane region" description="Helical" evidence="1">
    <location>
        <begin position="96"/>
        <end position="117"/>
    </location>
</feature>
<sequence length="1025" mass="116680">MNRFPSNAHAHKIGTHLWTVWFLLSAAMLICSGWFFINELLPHPQHKLFDHLPDVAREIDKNHKLVPYHLFFFVDIFWALTTLILLGWLSKATKFLPYFLIATLAYLTDLTEGVLYLDSLGEAENTASATPQGDILKWLVPIKEGLYVICLLFPLFRAWKIFLQGYFRMFLEFLRSSWLSLLFIALIYFLISKMDQGGTLIVALFEDPVNLFLLFFLLTFLALIISHFPVYARIWMINDPSRVFMKMDKAGRFLGFGTIYYGIPRVARENFDNQELKLLRRSLGILLYIAMINIFLELGARYYELPLNPTSWTFLIFLVSLLIYIREGNKYARWKRNLFRGIAVESTIREIVAYVRWFPFYFGCCLLAALVISAIAWLRGWDLLSLGAAFVCLILHLFLFIHFKISRGFLKYVFYSEALYKANKEMYSQRTLDAFKAYDPGGSLRGNTRIGFFFGRLSDNIRYLNLMRFSGIFSLICLMIANWGVSGAQLFNPIILVLLYIILFYSLLVLFFKDLVYYYKFQDLQAPMNSRWKKLHRIGIPSALVLIVGWMFFSSTLNNDLHKLREVPRGATVSFEEYASRFATTFVEDETRSVETGEIDSLLSPVPKRAEPVYFMASYGGGLKANLWNLLLLRQLDSSTQGQVLKRTAVLSGVSGGAVGIGNFTALLYSRPQQESFELIIDSIGRSNVLSHEIAFLLGRDWIQEYWPNTASFGKDRAFYSMQEHAKHTGLEYNQNSLHKVWDSVNTIREDAFPALIFNTTAVGGRQGLVSSVPFPETAYSGAVGISEALESDDPTLMDSALTYYGAVSTTNRFPFFSPSAKIEDVGNFLDGGYYDNSGMLAALGVYSALNQAWYGPGAEACPKSGQIKPVFVSIINSQSYYEKWKLKEFTNVDVVGLETGELASILQTIVSLDKLPDYALARAEVCDPEALIRLMMPHKLSYDRMVSLLPLPPEKPFKLMEDIETHNALIDSVLRASHHYDYERWGVVEPPLARLLSGPAAAYERAMAEGHPEVLKALEALRKQ</sequence>
<organism evidence="2 3">
    <name type="scientific">Robiginitalea myxolifaciens</name>
    <dbReference type="NCBI Taxonomy" id="400055"/>
    <lineage>
        <taxon>Bacteria</taxon>
        <taxon>Pseudomonadati</taxon>
        <taxon>Bacteroidota</taxon>
        <taxon>Flavobacteriia</taxon>
        <taxon>Flavobacteriales</taxon>
        <taxon>Flavobacteriaceae</taxon>
        <taxon>Robiginitalea</taxon>
    </lineage>
</organism>
<feature type="transmembrane region" description="Helical" evidence="1">
    <location>
        <begin position="283"/>
        <end position="303"/>
    </location>
</feature>
<dbReference type="RefSeq" id="WP_092983094.1">
    <property type="nucleotide sequence ID" value="NZ_FOYQ01000002.1"/>
</dbReference>
<feature type="transmembrane region" description="Helical" evidence="1">
    <location>
        <begin position="145"/>
        <end position="163"/>
    </location>
</feature>
<feature type="transmembrane region" description="Helical" evidence="1">
    <location>
        <begin position="384"/>
        <end position="403"/>
    </location>
</feature>
<dbReference type="Proteomes" id="UP000199534">
    <property type="component" value="Unassembled WGS sequence"/>
</dbReference>
<feature type="transmembrane region" description="Helical" evidence="1">
    <location>
        <begin position="466"/>
        <end position="485"/>
    </location>
</feature>
<feature type="transmembrane region" description="Helical" evidence="1">
    <location>
        <begin position="20"/>
        <end position="37"/>
    </location>
</feature>
<name>A0A1I6HG72_9FLAO</name>
<accession>A0A1I6HG72</accession>
<dbReference type="OrthoDB" id="1488930at2"/>
<feature type="transmembrane region" description="Helical" evidence="1">
    <location>
        <begin position="535"/>
        <end position="553"/>
    </location>
</feature>
<feature type="transmembrane region" description="Helical" evidence="1">
    <location>
        <begin position="491"/>
        <end position="512"/>
    </location>
</feature>
<dbReference type="AlphaFoldDB" id="A0A1I6HG72"/>
<keyword evidence="1" id="KW-1133">Transmembrane helix</keyword>
<reference evidence="2 3" key="1">
    <citation type="submission" date="2016-10" db="EMBL/GenBank/DDBJ databases">
        <authorList>
            <person name="de Groot N.N."/>
        </authorList>
    </citation>
    <scope>NUCLEOTIDE SEQUENCE [LARGE SCALE GENOMIC DNA]</scope>
    <source>
        <strain evidence="2 3">DSM 21019</strain>
    </source>
</reference>
<evidence type="ECO:0000256" key="1">
    <source>
        <dbReference type="SAM" id="Phobius"/>
    </source>
</evidence>
<keyword evidence="1" id="KW-0472">Membrane</keyword>
<proteinExistence type="predicted"/>
<feature type="transmembrane region" description="Helical" evidence="1">
    <location>
        <begin position="309"/>
        <end position="326"/>
    </location>
</feature>
<feature type="transmembrane region" description="Helical" evidence="1">
    <location>
        <begin position="358"/>
        <end position="378"/>
    </location>
</feature>